<feature type="chain" id="PRO_5040499827" evidence="1">
    <location>
        <begin position="20"/>
        <end position="174"/>
    </location>
</feature>
<evidence type="ECO:0000256" key="1">
    <source>
        <dbReference type="SAM" id="SignalP"/>
    </source>
</evidence>
<reference evidence="2" key="1">
    <citation type="submission" date="2022-06" db="EMBL/GenBank/DDBJ databases">
        <title>Complete genome sequences of two strains of the flax pathogen Septoria linicola.</title>
        <authorList>
            <person name="Lapalu N."/>
            <person name="Simon A."/>
            <person name="Demenou B."/>
            <person name="Paumier D."/>
            <person name="Guillot M.-P."/>
            <person name="Gout L."/>
            <person name="Valade R."/>
        </authorList>
    </citation>
    <scope>NUCLEOTIDE SEQUENCE</scope>
    <source>
        <strain evidence="2">SE15195</strain>
    </source>
</reference>
<dbReference type="OrthoDB" id="10637723at2759"/>
<keyword evidence="1" id="KW-0732">Signal</keyword>
<proteinExistence type="predicted"/>
<sequence>MQSLWLVEAFFVVLGTTQTVQFPDVRRLEWAFIFSAVGEPSCEEESDASLGLSIWANLTHPGCYKFADTMMNASFCNPNQDNCELDFQAGPTTENGGFDAGTNYSQVAFNQNSPEISPYDGDSTELTLRLYEDGHCTDAQIRQSDRRHGSNGRDARRPAMAVRCCLSVLAAFES</sequence>
<dbReference type="EMBL" id="CP099422">
    <property type="protein sequence ID" value="USW53152.1"/>
    <property type="molecule type" value="Genomic_DNA"/>
</dbReference>
<feature type="signal peptide" evidence="1">
    <location>
        <begin position="1"/>
        <end position="19"/>
    </location>
</feature>
<dbReference type="AlphaFoldDB" id="A0A9Q9AP78"/>
<protein>
    <submittedName>
        <fullName evidence="2">Uncharacterized protein</fullName>
    </submittedName>
</protein>
<keyword evidence="3" id="KW-1185">Reference proteome</keyword>
<dbReference type="Proteomes" id="UP001056384">
    <property type="component" value="Chromosome 5"/>
</dbReference>
<name>A0A9Q9AP78_9PEZI</name>
<gene>
    <name evidence="2" type="ORF">Slin15195_G064710</name>
</gene>
<accession>A0A9Q9AP78</accession>
<evidence type="ECO:0000313" key="2">
    <source>
        <dbReference type="EMBL" id="USW53152.1"/>
    </source>
</evidence>
<organism evidence="2 3">
    <name type="scientific">Septoria linicola</name>
    <dbReference type="NCBI Taxonomy" id="215465"/>
    <lineage>
        <taxon>Eukaryota</taxon>
        <taxon>Fungi</taxon>
        <taxon>Dikarya</taxon>
        <taxon>Ascomycota</taxon>
        <taxon>Pezizomycotina</taxon>
        <taxon>Dothideomycetes</taxon>
        <taxon>Dothideomycetidae</taxon>
        <taxon>Mycosphaerellales</taxon>
        <taxon>Mycosphaerellaceae</taxon>
        <taxon>Septoria</taxon>
    </lineage>
</organism>
<evidence type="ECO:0000313" key="3">
    <source>
        <dbReference type="Proteomes" id="UP001056384"/>
    </source>
</evidence>